<organism evidence="6">
    <name type="scientific">mine drainage metagenome</name>
    <dbReference type="NCBI Taxonomy" id="410659"/>
    <lineage>
        <taxon>unclassified sequences</taxon>
        <taxon>metagenomes</taxon>
        <taxon>ecological metagenomes</taxon>
    </lineage>
</organism>
<proteinExistence type="predicted"/>
<feature type="domain" description="Filamentous haemagglutinin FhaB/tRNA nuclease CdiA-like TPS" evidence="5">
    <location>
        <begin position="63"/>
        <end position="175"/>
    </location>
</feature>
<evidence type="ECO:0000256" key="2">
    <source>
        <dbReference type="ARBA" id="ARBA00022525"/>
    </source>
</evidence>
<dbReference type="Pfam" id="PF05860">
    <property type="entry name" value="TPS"/>
    <property type="match status" value="1"/>
</dbReference>
<reference evidence="6" key="1">
    <citation type="submission" date="2013-08" db="EMBL/GenBank/DDBJ databases">
        <authorList>
            <person name="Mendez C."/>
            <person name="Richter M."/>
            <person name="Ferrer M."/>
            <person name="Sanchez J."/>
        </authorList>
    </citation>
    <scope>NUCLEOTIDE SEQUENCE</scope>
</reference>
<dbReference type="EMBL" id="AUZX01009807">
    <property type="protein sequence ID" value="EQD50551.1"/>
    <property type="molecule type" value="Genomic_DNA"/>
</dbReference>
<feature type="compositionally biased region" description="Polar residues" evidence="4">
    <location>
        <begin position="1"/>
        <end position="12"/>
    </location>
</feature>
<comment type="subcellular location">
    <subcellularLocation>
        <location evidence="1">Secreted</location>
    </subcellularLocation>
</comment>
<dbReference type="Gene3D" id="2.160.20.10">
    <property type="entry name" value="Single-stranded right-handed beta-helix, Pectin lyase-like"/>
    <property type="match status" value="1"/>
</dbReference>
<dbReference type="AlphaFoldDB" id="T0ZQG8"/>
<accession>T0ZQG8</accession>
<feature type="region of interest" description="Disordered" evidence="4">
    <location>
        <begin position="1"/>
        <end position="24"/>
    </location>
</feature>
<dbReference type="PANTHER" id="PTHR12338">
    <property type="entry name" value="AUTOTRANSPORTER"/>
    <property type="match status" value="1"/>
</dbReference>
<dbReference type="SUPFAM" id="SSF51126">
    <property type="entry name" value="Pectin lyase-like"/>
    <property type="match status" value="1"/>
</dbReference>
<dbReference type="SMART" id="SM00912">
    <property type="entry name" value="Haemagg_act"/>
    <property type="match status" value="1"/>
</dbReference>
<reference evidence="6" key="2">
    <citation type="journal article" date="2014" name="ISME J.">
        <title>Microbial stratification in low pH oxic and suboxic macroscopic growths along an acid mine drainage.</title>
        <authorList>
            <person name="Mendez-Garcia C."/>
            <person name="Mesa V."/>
            <person name="Sprenger R.R."/>
            <person name="Richter M."/>
            <person name="Diez M.S."/>
            <person name="Solano J."/>
            <person name="Bargiela R."/>
            <person name="Golyshina O.V."/>
            <person name="Manteca A."/>
            <person name="Ramos J.L."/>
            <person name="Gallego J.R."/>
            <person name="Llorente I."/>
            <person name="Martins Dos Santos V.A."/>
            <person name="Jensen O.N."/>
            <person name="Pelaez A.I."/>
            <person name="Sanchez J."/>
            <person name="Ferrer M."/>
        </authorList>
    </citation>
    <scope>NUCLEOTIDE SEQUENCE</scope>
</reference>
<name>T0ZQG8_9ZZZZ</name>
<sequence length="569" mass="56776">MSTTMATKNSASRKPARCTQAARNPRTTLPRRKLLSLSVSFAAVVAGTFLFCGSALAVPGLPPGTIPTGGVIVGGSGSISQSGDTTTINQSSGLLAINWNTFNVGANATVLFNQPSTAAIALNRILDQNPSLIFGHIDSNGLIFLINTHGIIFGPTAELNVGGLLASTLDMTPTDFMSRRFNLDAHGAVASVVNYGLINAASGGSVSLLGGQVTNNGLIVANYGHINLDGANSAVLDFGDNGLINIQVTGELKKQLDAEQAAVINNGTLRADSGTVILQATAARNLFTNLVNNSGNIIASGISSNGGVVRLVAAGGNTLDSGTIDASGMHGGTVQILSDQNVGVTGNINASGRQGGGGIRVGGGWQGGEGLPTAAVTYVGPTATLDANATQSGNGGSVVVWGNQGNNFYGTITADGGAHGGNGGQVETSAHTGLNVQGNVDASAVAGLAGTWLLDPWNVTIASGGATFNNPFAATATSTIDPTGIDTALTAGTSVVVFTGSLGTQNGDIVVSSPITASGAGSLYLKAAGSIFLNANISSSNSTTPLNLYLWANYGGTTSGSTYSSNATC</sequence>
<keyword evidence="2" id="KW-0964">Secreted</keyword>
<dbReference type="InterPro" id="IPR050909">
    <property type="entry name" value="Bact_Autotransporter_VF"/>
</dbReference>
<evidence type="ECO:0000256" key="3">
    <source>
        <dbReference type="ARBA" id="ARBA00022729"/>
    </source>
</evidence>
<dbReference type="InterPro" id="IPR012334">
    <property type="entry name" value="Pectin_lyas_fold"/>
</dbReference>
<dbReference type="PANTHER" id="PTHR12338:SF8">
    <property type="entry name" value="HEME_HEMOPEXIN-BINDING PROTEIN"/>
    <property type="match status" value="1"/>
</dbReference>
<keyword evidence="3" id="KW-0732">Signal</keyword>
<feature type="non-terminal residue" evidence="6">
    <location>
        <position position="569"/>
    </location>
</feature>
<dbReference type="InterPro" id="IPR011050">
    <property type="entry name" value="Pectin_lyase_fold/virulence"/>
</dbReference>
<evidence type="ECO:0000256" key="4">
    <source>
        <dbReference type="SAM" id="MobiDB-lite"/>
    </source>
</evidence>
<comment type="caution">
    <text evidence="6">The sequence shown here is derived from an EMBL/GenBank/DDBJ whole genome shotgun (WGS) entry which is preliminary data.</text>
</comment>
<evidence type="ECO:0000259" key="5">
    <source>
        <dbReference type="SMART" id="SM00912"/>
    </source>
</evidence>
<evidence type="ECO:0000313" key="6">
    <source>
        <dbReference type="EMBL" id="EQD50551.1"/>
    </source>
</evidence>
<gene>
    <name evidence="6" type="ORF">B1A_13407</name>
</gene>
<dbReference type="InterPro" id="IPR008638">
    <property type="entry name" value="FhaB/CdiA-like_TPS"/>
</dbReference>
<dbReference type="GO" id="GO:0005576">
    <property type="term" value="C:extracellular region"/>
    <property type="evidence" value="ECO:0007669"/>
    <property type="project" value="UniProtKB-SubCell"/>
</dbReference>
<evidence type="ECO:0000256" key="1">
    <source>
        <dbReference type="ARBA" id="ARBA00004613"/>
    </source>
</evidence>
<protein>
    <submittedName>
        <fullName evidence="6">Filamentous hemagglutinin</fullName>
    </submittedName>
</protein>
<dbReference type="NCBIfam" id="TIGR01901">
    <property type="entry name" value="adhes_NPXG"/>
    <property type="match status" value="1"/>
</dbReference>